<dbReference type="PANTHER" id="PTHR45856">
    <property type="entry name" value="ALPHA/BETA-HYDROLASES SUPERFAMILY PROTEIN"/>
    <property type="match status" value="1"/>
</dbReference>
<proteinExistence type="inferred from homology"/>
<dbReference type="GO" id="GO:0006629">
    <property type="term" value="P:lipid metabolic process"/>
    <property type="evidence" value="ECO:0007669"/>
    <property type="project" value="InterPro"/>
</dbReference>
<reference evidence="5" key="1">
    <citation type="journal article" date="2023" name="Mol. Phylogenet. Evol.">
        <title>Genome-scale phylogeny and comparative genomics of the fungal order Sordariales.</title>
        <authorList>
            <person name="Hensen N."/>
            <person name="Bonometti L."/>
            <person name="Westerberg I."/>
            <person name="Brannstrom I.O."/>
            <person name="Guillou S."/>
            <person name="Cros-Aarteil S."/>
            <person name="Calhoun S."/>
            <person name="Haridas S."/>
            <person name="Kuo A."/>
            <person name="Mondo S."/>
            <person name="Pangilinan J."/>
            <person name="Riley R."/>
            <person name="LaButti K."/>
            <person name="Andreopoulos B."/>
            <person name="Lipzen A."/>
            <person name="Chen C."/>
            <person name="Yan M."/>
            <person name="Daum C."/>
            <person name="Ng V."/>
            <person name="Clum A."/>
            <person name="Steindorff A."/>
            <person name="Ohm R.A."/>
            <person name="Martin F."/>
            <person name="Silar P."/>
            <person name="Natvig D.O."/>
            <person name="Lalanne C."/>
            <person name="Gautier V."/>
            <person name="Ament-Velasquez S.L."/>
            <person name="Kruys A."/>
            <person name="Hutchinson M.I."/>
            <person name="Powell A.J."/>
            <person name="Barry K."/>
            <person name="Miller A.N."/>
            <person name="Grigoriev I.V."/>
            <person name="Debuchy R."/>
            <person name="Gladieux P."/>
            <person name="Hiltunen Thoren M."/>
            <person name="Johannesson H."/>
        </authorList>
    </citation>
    <scope>NUCLEOTIDE SEQUENCE</scope>
    <source>
        <strain evidence="5">CBS 958.72</strain>
    </source>
</reference>
<evidence type="ECO:0000256" key="2">
    <source>
        <dbReference type="ARBA" id="ARBA00047591"/>
    </source>
</evidence>
<gene>
    <name evidence="5" type="ORF">B0T24DRAFT_682655</name>
</gene>
<dbReference type="Proteomes" id="UP001287356">
    <property type="component" value="Unassembled WGS sequence"/>
</dbReference>
<dbReference type="AlphaFoldDB" id="A0AAE0N0E2"/>
<comment type="similarity">
    <text evidence="1">Belongs to the AB hydrolase superfamily. Lipase family. Class 3 subfamily.</text>
</comment>
<dbReference type="CDD" id="cd00519">
    <property type="entry name" value="Lipase_3"/>
    <property type="match status" value="1"/>
</dbReference>
<evidence type="ECO:0000259" key="4">
    <source>
        <dbReference type="Pfam" id="PF01764"/>
    </source>
</evidence>
<feature type="domain" description="Fungal lipase-type" evidence="4">
    <location>
        <begin position="101"/>
        <end position="238"/>
    </location>
</feature>
<dbReference type="Pfam" id="PF01764">
    <property type="entry name" value="Lipase_3"/>
    <property type="match status" value="1"/>
</dbReference>
<comment type="catalytic activity">
    <reaction evidence="3">
        <text>a monoacylglycerol + H2O = glycerol + a fatty acid + H(+)</text>
        <dbReference type="Rhea" id="RHEA:15245"/>
        <dbReference type="ChEBI" id="CHEBI:15377"/>
        <dbReference type="ChEBI" id="CHEBI:15378"/>
        <dbReference type="ChEBI" id="CHEBI:17408"/>
        <dbReference type="ChEBI" id="CHEBI:17754"/>
        <dbReference type="ChEBI" id="CHEBI:28868"/>
    </reaction>
</comment>
<dbReference type="Gene3D" id="3.40.50.1820">
    <property type="entry name" value="alpha/beta hydrolase"/>
    <property type="match status" value="1"/>
</dbReference>
<comment type="caution">
    <text evidence="5">The sequence shown here is derived from an EMBL/GenBank/DDBJ whole genome shotgun (WGS) entry which is preliminary data.</text>
</comment>
<organism evidence="5 6">
    <name type="scientific">Lasiosphaeria ovina</name>
    <dbReference type="NCBI Taxonomy" id="92902"/>
    <lineage>
        <taxon>Eukaryota</taxon>
        <taxon>Fungi</taxon>
        <taxon>Dikarya</taxon>
        <taxon>Ascomycota</taxon>
        <taxon>Pezizomycotina</taxon>
        <taxon>Sordariomycetes</taxon>
        <taxon>Sordariomycetidae</taxon>
        <taxon>Sordariales</taxon>
        <taxon>Lasiosphaeriaceae</taxon>
        <taxon>Lasiosphaeria</taxon>
    </lineage>
</organism>
<evidence type="ECO:0000313" key="6">
    <source>
        <dbReference type="Proteomes" id="UP001287356"/>
    </source>
</evidence>
<name>A0AAE0N0E2_9PEZI</name>
<evidence type="ECO:0000313" key="5">
    <source>
        <dbReference type="EMBL" id="KAK3365563.1"/>
    </source>
</evidence>
<dbReference type="EMBL" id="JAULSN010000008">
    <property type="protein sequence ID" value="KAK3365563.1"/>
    <property type="molecule type" value="Genomic_DNA"/>
</dbReference>
<reference evidence="5" key="2">
    <citation type="submission" date="2023-06" db="EMBL/GenBank/DDBJ databases">
        <authorList>
            <consortium name="Lawrence Berkeley National Laboratory"/>
            <person name="Haridas S."/>
            <person name="Hensen N."/>
            <person name="Bonometti L."/>
            <person name="Westerberg I."/>
            <person name="Brannstrom I.O."/>
            <person name="Guillou S."/>
            <person name="Cros-Aarteil S."/>
            <person name="Calhoun S."/>
            <person name="Kuo A."/>
            <person name="Mondo S."/>
            <person name="Pangilinan J."/>
            <person name="Riley R."/>
            <person name="Labutti K."/>
            <person name="Andreopoulos B."/>
            <person name="Lipzen A."/>
            <person name="Chen C."/>
            <person name="Yanf M."/>
            <person name="Daum C."/>
            <person name="Ng V."/>
            <person name="Clum A."/>
            <person name="Steindorff A."/>
            <person name="Ohm R."/>
            <person name="Martin F."/>
            <person name="Silar P."/>
            <person name="Natvig D."/>
            <person name="Lalanne C."/>
            <person name="Gautier V."/>
            <person name="Ament-Velasquez S.L."/>
            <person name="Kruys A."/>
            <person name="Hutchinson M.I."/>
            <person name="Powell A.J."/>
            <person name="Barry K."/>
            <person name="Miller A.N."/>
            <person name="Grigoriev I.V."/>
            <person name="Debuchy R."/>
            <person name="Gladieux P."/>
            <person name="Thoren M.H."/>
            <person name="Johannesson H."/>
        </authorList>
    </citation>
    <scope>NUCLEOTIDE SEQUENCE</scope>
    <source>
        <strain evidence="5">CBS 958.72</strain>
    </source>
</reference>
<keyword evidence="6" id="KW-1185">Reference proteome</keyword>
<dbReference type="SUPFAM" id="SSF53474">
    <property type="entry name" value="alpha/beta-Hydrolases"/>
    <property type="match status" value="1"/>
</dbReference>
<dbReference type="InterPro" id="IPR002921">
    <property type="entry name" value="Fungal_lipase-type"/>
</dbReference>
<dbReference type="PANTHER" id="PTHR45856:SF24">
    <property type="entry name" value="FUNGAL LIPASE-LIKE DOMAIN-CONTAINING PROTEIN"/>
    <property type="match status" value="1"/>
</dbReference>
<accession>A0AAE0N0E2</accession>
<sequence>MPTNPNFAADYICLGQEGPTSNDKKLTFIAASALSLLCYEGKDEIPRILRTDDRFRVAWALKLLSDVWVIPNAVDSMMLQTASQRYPSPLLAWSDVLQTVFVGFQGTGNAADILSDINIGQSPEPNLGSRFHAGFYARAYQYTTLIEQLAKRYRVVVCGHSLGGAMATVTAYLVLGRDTDLQEMANAWEAPRNGLSVVTFGSPAAMVVEHHGSTAALQKRWAKNFHHVINPDDVVPFALGESPKWIEKFLAFATNAGLPVTLQFLLGMLKFWLNNLSSGSFTHYGCIYLVEMADQTTQCRQITALSQIPQSAPDISKLRQYHSMDHYAHCLSRTATGGSMAPSMEYATSMTVEEFRQHCWPLPGAIRECSGVVHDNRVTISLTIECRLVQFLLKKVVFKRNGKDVGVSGVEFALKADDHNQMLIKIHYDLGPGHTPAEYLAIIHSIRTGLYVYDMFGQTTQLPVNELRSQSLRYASVSGTFESLRLAMIIAFADQVAWVQKLKLDRDAGGGKDVDPAALTERAAQVADLVDNIVLSACPHLVVLRLQHAWEITRDLWPKPRNGEHSSLKAAELPLGAWLENLHSLHRLAEQGDLWYVESLRDWLRGLSPNSVPDSARVWQDK</sequence>
<evidence type="ECO:0000256" key="1">
    <source>
        <dbReference type="ARBA" id="ARBA00043996"/>
    </source>
</evidence>
<comment type="catalytic activity">
    <reaction evidence="2">
        <text>a diacylglycerol + H2O = a monoacylglycerol + a fatty acid + H(+)</text>
        <dbReference type="Rhea" id="RHEA:32731"/>
        <dbReference type="ChEBI" id="CHEBI:15377"/>
        <dbReference type="ChEBI" id="CHEBI:15378"/>
        <dbReference type="ChEBI" id="CHEBI:17408"/>
        <dbReference type="ChEBI" id="CHEBI:18035"/>
        <dbReference type="ChEBI" id="CHEBI:28868"/>
    </reaction>
</comment>
<protein>
    <recommendedName>
        <fullName evidence="4">Fungal lipase-type domain-containing protein</fullName>
    </recommendedName>
</protein>
<dbReference type="InterPro" id="IPR051218">
    <property type="entry name" value="Sec_MonoDiacylglyc_Lipase"/>
</dbReference>
<dbReference type="InterPro" id="IPR029058">
    <property type="entry name" value="AB_hydrolase_fold"/>
</dbReference>
<evidence type="ECO:0000256" key="3">
    <source>
        <dbReference type="ARBA" id="ARBA00048461"/>
    </source>
</evidence>